<name>A0A7J9MT29_GOSSC</name>
<organism evidence="2 3">
    <name type="scientific">Gossypium schwendimanii</name>
    <name type="common">Cotton</name>
    <dbReference type="NCBI Taxonomy" id="34291"/>
    <lineage>
        <taxon>Eukaryota</taxon>
        <taxon>Viridiplantae</taxon>
        <taxon>Streptophyta</taxon>
        <taxon>Embryophyta</taxon>
        <taxon>Tracheophyta</taxon>
        <taxon>Spermatophyta</taxon>
        <taxon>Magnoliopsida</taxon>
        <taxon>eudicotyledons</taxon>
        <taxon>Gunneridae</taxon>
        <taxon>Pentapetalae</taxon>
        <taxon>rosids</taxon>
        <taxon>malvids</taxon>
        <taxon>Malvales</taxon>
        <taxon>Malvaceae</taxon>
        <taxon>Malvoideae</taxon>
        <taxon>Gossypium</taxon>
    </lineage>
</organism>
<comment type="caution">
    <text evidence="2">The sequence shown here is derived from an EMBL/GenBank/DDBJ whole genome shotgun (WGS) entry which is preliminary data.</text>
</comment>
<feature type="region of interest" description="Disordered" evidence="1">
    <location>
        <begin position="1"/>
        <end position="25"/>
    </location>
</feature>
<dbReference type="AlphaFoldDB" id="A0A7J9MT29"/>
<keyword evidence="3" id="KW-1185">Reference proteome</keyword>
<reference evidence="2 3" key="1">
    <citation type="journal article" date="2019" name="Genome Biol. Evol.">
        <title>Insights into the evolution of the New World diploid cottons (Gossypium, subgenus Houzingenia) based on genome sequencing.</title>
        <authorList>
            <person name="Grover C.E."/>
            <person name="Arick M.A. 2nd"/>
            <person name="Thrash A."/>
            <person name="Conover J.L."/>
            <person name="Sanders W.S."/>
            <person name="Peterson D.G."/>
            <person name="Frelichowski J.E."/>
            <person name="Scheffler J.A."/>
            <person name="Scheffler B.E."/>
            <person name="Wendel J.F."/>
        </authorList>
    </citation>
    <scope>NUCLEOTIDE SEQUENCE [LARGE SCALE GENOMIC DNA]</scope>
    <source>
        <strain evidence="2">1</strain>
        <tissue evidence="2">Leaf</tissue>
    </source>
</reference>
<accession>A0A7J9MT29</accession>
<evidence type="ECO:0000313" key="3">
    <source>
        <dbReference type="Proteomes" id="UP000593576"/>
    </source>
</evidence>
<gene>
    <name evidence="2" type="ORF">Goshw_012559</name>
</gene>
<proteinExistence type="predicted"/>
<sequence>MDGLGNDGLGKDGNGGNVIFNKLGV</sequence>
<evidence type="ECO:0000256" key="1">
    <source>
        <dbReference type="SAM" id="MobiDB-lite"/>
    </source>
</evidence>
<dbReference type="Proteomes" id="UP000593576">
    <property type="component" value="Unassembled WGS sequence"/>
</dbReference>
<evidence type="ECO:0000313" key="2">
    <source>
        <dbReference type="EMBL" id="MBA0874150.1"/>
    </source>
</evidence>
<protein>
    <submittedName>
        <fullName evidence="2">Uncharacterized protein</fullName>
    </submittedName>
</protein>
<feature type="compositionally biased region" description="Gly residues" evidence="1">
    <location>
        <begin position="1"/>
        <end position="16"/>
    </location>
</feature>
<dbReference type="EMBL" id="JABFAF010000013">
    <property type="protein sequence ID" value="MBA0874150.1"/>
    <property type="molecule type" value="Genomic_DNA"/>
</dbReference>